<dbReference type="EMBL" id="JAGKQQ010000001">
    <property type="protein sequence ID" value="MBP3955422.1"/>
    <property type="molecule type" value="Genomic_DNA"/>
</dbReference>
<dbReference type="Proteomes" id="UP000676565">
    <property type="component" value="Unassembled WGS sequence"/>
</dbReference>
<dbReference type="SUPFAM" id="SSF52540">
    <property type="entry name" value="P-loop containing nucleoside triphosphate hydrolases"/>
    <property type="match status" value="1"/>
</dbReference>
<dbReference type="InterPro" id="IPR038729">
    <property type="entry name" value="Rad50/SbcC_AAA"/>
</dbReference>
<sequence length="414" mass="45279">MKILQLTAENVKKLKVVDITPGTDVVQITGKNGSGKTSVLDSIWWALGGTKEIQAMPIRKGQESARIKLDLGEIVVTRKFTDKGSTLTVENAEGARFPSPQKMLDDLIGELSFDPLAFATMDGAKQYTELKRIAKIEVDLDALDAQNKLDYETRTLRNREEKEYRTRAEGFEFKFEAMEQPIDVDALVNELSTAAQHNADIDTRAQRREDTAAQIQATHAEIVLLEAKVAAMKKQVADWQEKLDTAEPLPAKIVVDDLRTRIAEAQARNAEFSLRAERTKLLDQAKTAEAASEVLTAKMAERTKTKEGAISAAKMPIDGLSLSEGRVLLNGIPFDQSSGAEQLRTSVAIAMAANPKLKVIRIKDGSLLDDDGLAIIEGMAKGNGYQVWIERVDSSGKIGIVMEDGAVSRANEAA</sequence>
<dbReference type="InterPro" id="IPR027417">
    <property type="entry name" value="P-loop_NTPase"/>
</dbReference>
<proteinExistence type="predicted"/>
<evidence type="ECO:0000313" key="3">
    <source>
        <dbReference type="EMBL" id="MBP3955422.1"/>
    </source>
</evidence>
<feature type="coiled-coil region" evidence="1">
    <location>
        <begin position="215"/>
        <end position="275"/>
    </location>
</feature>
<evidence type="ECO:0000313" key="4">
    <source>
        <dbReference type="Proteomes" id="UP000676565"/>
    </source>
</evidence>
<name>A0ABS5BPP8_9BACT</name>
<feature type="domain" description="Rad50/SbcC-type AAA" evidence="2">
    <location>
        <begin position="6"/>
        <end position="222"/>
    </location>
</feature>
<organism evidence="3 4">
    <name type="scientific">Gemmata palustris</name>
    <dbReference type="NCBI Taxonomy" id="2822762"/>
    <lineage>
        <taxon>Bacteria</taxon>
        <taxon>Pseudomonadati</taxon>
        <taxon>Planctomycetota</taxon>
        <taxon>Planctomycetia</taxon>
        <taxon>Gemmatales</taxon>
        <taxon>Gemmataceae</taxon>
        <taxon>Gemmata</taxon>
    </lineage>
</organism>
<protein>
    <submittedName>
        <fullName evidence="3">AAA family ATPase</fullName>
    </submittedName>
</protein>
<dbReference type="Gene3D" id="3.40.50.300">
    <property type="entry name" value="P-loop containing nucleotide triphosphate hydrolases"/>
    <property type="match status" value="1"/>
</dbReference>
<evidence type="ECO:0000259" key="2">
    <source>
        <dbReference type="Pfam" id="PF13476"/>
    </source>
</evidence>
<accession>A0ABS5BPP8</accession>
<keyword evidence="4" id="KW-1185">Reference proteome</keyword>
<gene>
    <name evidence="3" type="ORF">J8F10_09025</name>
</gene>
<dbReference type="Pfam" id="PF13476">
    <property type="entry name" value="AAA_23"/>
    <property type="match status" value="1"/>
</dbReference>
<dbReference type="RefSeq" id="WP_210653499.1">
    <property type="nucleotide sequence ID" value="NZ_JAGKQQ010000001.1"/>
</dbReference>
<keyword evidence="1" id="KW-0175">Coiled coil</keyword>
<reference evidence="3 4" key="1">
    <citation type="submission" date="2021-04" db="EMBL/GenBank/DDBJ databases">
        <authorList>
            <person name="Ivanova A."/>
        </authorList>
    </citation>
    <scope>NUCLEOTIDE SEQUENCE [LARGE SCALE GENOMIC DNA]</scope>
    <source>
        <strain evidence="3 4">G18</strain>
    </source>
</reference>
<comment type="caution">
    <text evidence="3">The sequence shown here is derived from an EMBL/GenBank/DDBJ whole genome shotgun (WGS) entry which is preliminary data.</text>
</comment>
<evidence type="ECO:0000256" key="1">
    <source>
        <dbReference type="SAM" id="Coils"/>
    </source>
</evidence>